<evidence type="ECO:0000256" key="2">
    <source>
        <dbReference type="SAM" id="MobiDB-lite"/>
    </source>
</evidence>
<accession>A0A840UY09</accession>
<dbReference type="Gene3D" id="3.40.50.300">
    <property type="entry name" value="P-loop containing nucleotide triphosphate hydrolases"/>
    <property type="match status" value="2"/>
</dbReference>
<dbReference type="AlphaFoldDB" id="A0A840UY09"/>
<dbReference type="EMBL" id="JACHEO010000005">
    <property type="protein sequence ID" value="MBB5347548.1"/>
    <property type="molecule type" value="Genomic_DNA"/>
</dbReference>
<dbReference type="PANTHER" id="PTHR32114">
    <property type="entry name" value="ABC TRANSPORTER ABCH.3"/>
    <property type="match status" value="1"/>
</dbReference>
<feature type="coiled-coil region" evidence="1">
    <location>
        <begin position="715"/>
        <end position="781"/>
    </location>
</feature>
<dbReference type="PANTHER" id="PTHR32114:SF2">
    <property type="entry name" value="ABC TRANSPORTER ABCH.3"/>
    <property type="match status" value="1"/>
</dbReference>
<dbReference type="Proteomes" id="UP000539642">
    <property type="component" value="Unassembled WGS sequence"/>
</dbReference>
<feature type="compositionally biased region" description="Basic and acidic residues" evidence="2">
    <location>
        <begin position="978"/>
        <end position="999"/>
    </location>
</feature>
<gene>
    <name evidence="4" type="ORF">HNQ81_001269</name>
</gene>
<comment type="caution">
    <text evidence="4">The sequence shown here is derived from an EMBL/GenBank/DDBJ whole genome shotgun (WGS) entry which is preliminary data.</text>
</comment>
<dbReference type="Pfam" id="PF13476">
    <property type="entry name" value="AAA_23"/>
    <property type="match status" value="1"/>
</dbReference>
<feature type="coiled-coil region" evidence="1">
    <location>
        <begin position="892"/>
        <end position="919"/>
    </location>
</feature>
<dbReference type="GO" id="GO:0006302">
    <property type="term" value="P:double-strand break repair"/>
    <property type="evidence" value="ECO:0007669"/>
    <property type="project" value="InterPro"/>
</dbReference>
<dbReference type="SUPFAM" id="SSF52540">
    <property type="entry name" value="P-loop containing nucleoside triphosphate hydrolases"/>
    <property type="match status" value="1"/>
</dbReference>
<keyword evidence="4" id="KW-0540">Nuclease</keyword>
<dbReference type="GO" id="GO:0004527">
    <property type="term" value="F:exonuclease activity"/>
    <property type="evidence" value="ECO:0007669"/>
    <property type="project" value="UniProtKB-KW"/>
</dbReference>
<keyword evidence="4" id="KW-0269">Exonuclease</keyword>
<dbReference type="Pfam" id="PF13558">
    <property type="entry name" value="SbcC_Walker_B"/>
    <property type="match status" value="1"/>
</dbReference>
<keyword evidence="1" id="KW-0175">Coiled coil</keyword>
<sequence>MRILQVRLKNLNSLVGEWEIDFTQAAFAADGIFAITGPTGAGKTTVLDAICLALYGSTPRLGRVTAGGNEIMSRQTGECFAEVTFETQSGRYRCHWSQRRARGRVDGNLQAPRHELADAGSGTILAAMLLGVGQQVEAVTGMDFDRFTRSMLLAQGGFAAFLQAAADERAPILEQITGTEIYSRISMAVHARRADERGRLDALEAEQAGLQLLGEEDERQLGAALEQKLEQDRQLSRQIDELSATLAWLDGMRRLERELEQVRRQRQELLARQEAFGPDLERLRRASQALELAGDHAGLVSIRGEQETDRRSLDECRQALPARREAVRQAAVAMARAVGQRAEREAAQLQALPVVRRVREMDLQIREKAAPLTVAAAAVAALEQTLATLGPRHDKDCAELDGKREDCAELSRLLEATKTDEGLVEHLAGIRERGEGLLALQAQVRAKLEAVARAEGEVEEAVRRWQAQAQQLAGLEQGLRASQAAAAQTRLELRTLLRDRELSAWRQEQASLLADDRRLAAIDDAARSLAASRLILGELDGRAATLTTAAAGLADRLRTGTGEQAALTREMELLESQLSLLNRIAALDEHRHRLRDGEACPLCGAVEHPFAAGNVPAPDATRRELAAVRAGLATAAAAISALLVEQARIGKDLEQIAAGRSDHAAKISGWEALIDKDGAVFALHAADPDLAEKIAERRTAVATRLDQATAIVGAAEAQEQELARLDRTLDQGREAVAQVERETREAAHRRESARQALDRLRQETAALQAQQEQALDRLRREVAGFGVEIVAIDRLPPAVAELTARRDRWLSRQAQRAERQRQVAALEILTRHQAGEIEKSGEELAARRRLHEGLRRERESLEGQRRDLFGGKDPDDEEARLAQAVEDAAMAVETSRRRCDAANLELERVNERQAGLEAAIGARAGRLEAAAAAFEARLAGAGFADEAAYLAGCLAEEERGRLTAQARALAAEQAELGAAERDRTTQLAGERQRRLTDRPRDEIEGQLNGGVAQRTELQQEIGGIRRKLKDNEELKERQAQRAIAVAAQRREWERWDRLHQLIGAADGKKYRNFAQGLTFEIMVGHANRQLQKMSDRYLLVRDQSQPLDLNVIDSYQAGEIRSTRNLSGGESFIVSLALALGLSQMASRRVRVDSLFLDEGFGTLDDDALETALQTLAGLRQDGKLIGVISHVPALRERIATRIRVRTGSGGRSTIVGPGCRRVGAG</sequence>
<dbReference type="InterPro" id="IPR027417">
    <property type="entry name" value="P-loop_NTPase"/>
</dbReference>
<reference evidence="4 5" key="1">
    <citation type="submission" date="2020-08" db="EMBL/GenBank/DDBJ databases">
        <title>Genomic Encyclopedia of Type Strains, Phase IV (KMG-IV): sequencing the most valuable type-strain genomes for metagenomic binning, comparative biology and taxonomic classification.</title>
        <authorList>
            <person name="Goeker M."/>
        </authorList>
    </citation>
    <scope>NUCLEOTIDE SEQUENCE [LARGE SCALE GENOMIC DNA]</scope>
    <source>
        <strain evidence="4 5">DSM 28570</strain>
    </source>
</reference>
<organism evidence="4 5">
    <name type="scientific">Desulfoprunum benzoelyticum</name>
    <dbReference type="NCBI Taxonomy" id="1506996"/>
    <lineage>
        <taxon>Bacteria</taxon>
        <taxon>Pseudomonadati</taxon>
        <taxon>Thermodesulfobacteriota</taxon>
        <taxon>Desulfobulbia</taxon>
        <taxon>Desulfobulbales</taxon>
        <taxon>Desulfobulbaceae</taxon>
        <taxon>Desulfoprunum</taxon>
    </lineage>
</organism>
<feature type="region of interest" description="Disordered" evidence="2">
    <location>
        <begin position="977"/>
        <end position="999"/>
    </location>
</feature>
<evidence type="ECO:0000259" key="3">
    <source>
        <dbReference type="Pfam" id="PF13476"/>
    </source>
</evidence>
<evidence type="ECO:0000313" key="4">
    <source>
        <dbReference type="EMBL" id="MBB5347548.1"/>
    </source>
</evidence>
<name>A0A840UY09_9BACT</name>
<proteinExistence type="predicted"/>
<keyword evidence="4" id="KW-0378">Hydrolase</keyword>
<protein>
    <submittedName>
        <fullName evidence="4">Exonuclease SbcC</fullName>
    </submittedName>
</protein>
<dbReference type="RefSeq" id="WP_183349415.1">
    <property type="nucleotide sequence ID" value="NZ_JACHEO010000005.1"/>
</dbReference>
<dbReference type="InterPro" id="IPR038729">
    <property type="entry name" value="Rad50/SbcC_AAA"/>
</dbReference>
<feature type="domain" description="Rad50/SbcC-type AAA" evidence="3">
    <location>
        <begin position="6"/>
        <end position="242"/>
    </location>
</feature>
<evidence type="ECO:0000256" key="1">
    <source>
        <dbReference type="SAM" id="Coils"/>
    </source>
</evidence>
<feature type="coiled-coil region" evidence="1">
    <location>
        <begin position="437"/>
        <end position="464"/>
    </location>
</feature>
<keyword evidence="5" id="KW-1185">Reference proteome</keyword>
<feature type="coiled-coil region" evidence="1">
    <location>
        <begin position="225"/>
        <end position="272"/>
    </location>
</feature>
<dbReference type="GO" id="GO:0016887">
    <property type="term" value="F:ATP hydrolysis activity"/>
    <property type="evidence" value="ECO:0007669"/>
    <property type="project" value="InterPro"/>
</dbReference>
<evidence type="ECO:0000313" key="5">
    <source>
        <dbReference type="Proteomes" id="UP000539642"/>
    </source>
</evidence>